<keyword evidence="3" id="KW-1185">Reference proteome</keyword>
<dbReference type="RefSeq" id="WP_047222905.1">
    <property type="nucleotide sequence ID" value="NZ_JWIO01000014.1"/>
</dbReference>
<organism evidence="2 3">
    <name type="scientific">Protofrankia coriariae</name>
    <dbReference type="NCBI Taxonomy" id="1562887"/>
    <lineage>
        <taxon>Bacteria</taxon>
        <taxon>Bacillati</taxon>
        <taxon>Actinomycetota</taxon>
        <taxon>Actinomycetes</taxon>
        <taxon>Frankiales</taxon>
        <taxon>Frankiaceae</taxon>
        <taxon>Protofrankia</taxon>
    </lineage>
</organism>
<dbReference type="Pfam" id="PF13274">
    <property type="entry name" value="SocA_Panacea"/>
    <property type="match status" value="1"/>
</dbReference>
<evidence type="ECO:0000313" key="3">
    <source>
        <dbReference type="Proteomes" id="UP000035425"/>
    </source>
</evidence>
<dbReference type="EMBL" id="JWIO01000014">
    <property type="protein sequence ID" value="KLL11543.1"/>
    <property type="molecule type" value="Genomic_DNA"/>
</dbReference>
<accession>A0ABR5F4A7</accession>
<name>A0ABR5F4A7_9ACTN</name>
<comment type="caution">
    <text evidence="2">The sequence shown here is derived from an EMBL/GenBank/DDBJ whole genome shotgun (WGS) entry which is preliminary data.</text>
</comment>
<proteinExistence type="predicted"/>
<protein>
    <recommendedName>
        <fullName evidence="1">Antitoxin SocA-like Panacea domain-containing protein</fullName>
    </recommendedName>
</protein>
<gene>
    <name evidence="2" type="ORF">FrCorBMG51_10905</name>
</gene>
<sequence length="185" mass="20433">MTVSARDVASILRARLPGLGTKKLHKLLYYCQGHHLATFDRPLFNETISAWDMGPVVGQLWREEKDGQPRPPGRAELGEAELNTIGYVLSRYGALTGRDLEVLSHGELPWHAADLKRRPGASVSITLESMREYFATAGAPDGTEDEPLLDSAAVAHWLSDAADRRQGPEHPDDLNELRARLEQSA</sequence>
<evidence type="ECO:0000313" key="2">
    <source>
        <dbReference type="EMBL" id="KLL11543.1"/>
    </source>
</evidence>
<evidence type="ECO:0000259" key="1">
    <source>
        <dbReference type="Pfam" id="PF13274"/>
    </source>
</evidence>
<reference evidence="2 3" key="1">
    <citation type="submission" date="2014-12" db="EMBL/GenBank/DDBJ databases">
        <title>Frankia sp. BMG5.1 draft genome.</title>
        <authorList>
            <person name="Gtari M."/>
            <person name="Ghodhbane-Gtari F."/>
            <person name="Nouioui I."/>
            <person name="Ktari A."/>
            <person name="Hezbri K."/>
            <person name="Mimouni W."/>
            <person name="Sbissi I."/>
            <person name="Ayari A."/>
            <person name="Yamanaka T."/>
            <person name="Normand P."/>
            <person name="Tisa L.S."/>
            <person name="Boudabous A."/>
        </authorList>
    </citation>
    <scope>NUCLEOTIDE SEQUENCE [LARGE SCALE GENOMIC DNA]</scope>
    <source>
        <strain evidence="2 3">BMG5.1</strain>
    </source>
</reference>
<dbReference type="InterPro" id="IPR025272">
    <property type="entry name" value="SocA_Panacea"/>
</dbReference>
<feature type="domain" description="Antitoxin SocA-like Panacea" evidence="1">
    <location>
        <begin position="24"/>
        <end position="111"/>
    </location>
</feature>
<dbReference type="Proteomes" id="UP000035425">
    <property type="component" value="Unassembled WGS sequence"/>
</dbReference>